<keyword evidence="6 10" id="KW-0472">Membrane</keyword>
<evidence type="ECO:0000259" key="12">
    <source>
        <dbReference type="PROSITE" id="PS50885"/>
    </source>
</evidence>
<dbReference type="SMART" id="SM00304">
    <property type="entry name" value="HAMP"/>
    <property type="match status" value="1"/>
</dbReference>
<keyword evidence="4 10" id="KW-0812">Transmembrane</keyword>
<dbReference type="Proteomes" id="UP000606653">
    <property type="component" value="Unassembled WGS sequence"/>
</dbReference>
<evidence type="ECO:0000256" key="3">
    <source>
        <dbReference type="ARBA" id="ARBA00022500"/>
    </source>
</evidence>
<evidence type="ECO:0000256" key="4">
    <source>
        <dbReference type="ARBA" id="ARBA00022692"/>
    </source>
</evidence>
<dbReference type="SUPFAM" id="SSF58104">
    <property type="entry name" value="Methyl-accepting chemotaxis protein (MCP) signaling domain"/>
    <property type="match status" value="1"/>
</dbReference>
<dbReference type="PROSITE" id="PS50885">
    <property type="entry name" value="HAMP"/>
    <property type="match status" value="1"/>
</dbReference>
<keyword evidence="14" id="KW-1185">Reference proteome</keyword>
<evidence type="ECO:0000256" key="10">
    <source>
        <dbReference type="SAM" id="Phobius"/>
    </source>
</evidence>
<evidence type="ECO:0000313" key="14">
    <source>
        <dbReference type="Proteomes" id="UP000606653"/>
    </source>
</evidence>
<dbReference type="SMART" id="SM00283">
    <property type="entry name" value="MA"/>
    <property type="match status" value="1"/>
</dbReference>
<dbReference type="Gene3D" id="1.10.8.500">
    <property type="entry name" value="HAMP domain in histidine kinase"/>
    <property type="match status" value="1"/>
</dbReference>
<dbReference type="CDD" id="cd12912">
    <property type="entry name" value="PDC2_MCP_like"/>
    <property type="match status" value="1"/>
</dbReference>
<keyword evidence="5 10" id="KW-1133">Transmembrane helix</keyword>
<evidence type="ECO:0000259" key="11">
    <source>
        <dbReference type="PROSITE" id="PS50111"/>
    </source>
</evidence>
<keyword evidence="3" id="KW-0145">Chemotaxis</keyword>
<protein>
    <submittedName>
        <fullName evidence="13">Methyl-accepting chemotaxis protein</fullName>
    </submittedName>
</protein>
<evidence type="ECO:0000313" key="13">
    <source>
        <dbReference type="EMBL" id="GGO05605.1"/>
    </source>
</evidence>
<dbReference type="InterPro" id="IPR003660">
    <property type="entry name" value="HAMP_dom"/>
</dbReference>
<dbReference type="Gene3D" id="1.10.287.950">
    <property type="entry name" value="Methyl-accepting chemotaxis protein"/>
    <property type="match status" value="1"/>
</dbReference>
<proteinExistence type="inferred from homology"/>
<dbReference type="PANTHER" id="PTHR32089">
    <property type="entry name" value="METHYL-ACCEPTING CHEMOTAXIS PROTEIN MCPB"/>
    <property type="match status" value="1"/>
</dbReference>
<comment type="similarity">
    <text evidence="8">Belongs to the methyl-accepting chemotaxis (MCP) protein family.</text>
</comment>
<dbReference type="InterPro" id="IPR033479">
    <property type="entry name" value="dCache_1"/>
</dbReference>
<dbReference type="Pfam" id="PF02743">
    <property type="entry name" value="dCache_1"/>
    <property type="match status" value="1"/>
</dbReference>
<evidence type="ECO:0000256" key="1">
    <source>
        <dbReference type="ARBA" id="ARBA00004651"/>
    </source>
</evidence>
<keyword evidence="7 9" id="KW-0807">Transducer</keyword>
<dbReference type="Gene3D" id="3.30.450.20">
    <property type="entry name" value="PAS domain"/>
    <property type="match status" value="2"/>
</dbReference>
<evidence type="ECO:0000256" key="2">
    <source>
        <dbReference type="ARBA" id="ARBA00022475"/>
    </source>
</evidence>
<dbReference type="Pfam" id="PF00015">
    <property type="entry name" value="MCPsignal"/>
    <property type="match status" value="1"/>
</dbReference>
<evidence type="ECO:0000256" key="7">
    <source>
        <dbReference type="ARBA" id="ARBA00023224"/>
    </source>
</evidence>
<dbReference type="CDD" id="cd11386">
    <property type="entry name" value="MCP_signal"/>
    <property type="match status" value="1"/>
</dbReference>
<dbReference type="InterPro" id="IPR004089">
    <property type="entry name" value="MCPsignal_dom"/>
</dbReference>
<accession>A0ABQ2L751</accession>
<dbReference type="PROSITE" id="PS50111">
    <property type="entry name" value="CHEMOTAXIS_TRANSDUC_2"/>
    <property type="match status" value="1"/>
</dbReference>
<evidence type="ECO:0000256" key="6">
    <source>
        <dbReference type="ARBA" id="ARBA00023136"/>
    </source>
</evidence>
<reference evidence="14" key="1">
    <citation type="journal article" date="2019" name="Int. J. Syst. Evol. Microbiol.">
        <title>The Global Catalogue of Microorganisms (GCM) 10K type strain sequencing project: providing services to taxonomists for standard genome sequencing and annotation.</title>
        <authorList>
            <consortium name="The Broad Institute Genomics Platform"/>
            <consortium name="The Broad Institute Genome Sequencing Center for Infectious Disease"/>
            <person name="Wu L."/>
            <person name="Ma J."/>
        </authorList>
    </citation>
    <scope>NUCLEOTIDE SEQUENCE [LARGE SCALE GENOMIC DNA]</scope>
    <source>
        <strain evidence="14">CGMCC 1.6964</strain>
    </source>
</reference>
<feature type="domain" description="Methyl-accepting transducer" evidence="11">
    <location>
        <begin position="365"/>
        <end position="636"/>
    </location>
</feature>
<dbReference type="PANTHER" id="PTHR32089:SF114">
    <property type="entry name" value="METHYL-ACCEPTING CHEMOTAXIS PROTEIN MCPB"/>
    <property type="match status" value="1"/>
</dbReference>
<dbReference type="Pfam" id="PF00672">
    <property type="entry name" value="HAMP"/>
    <property type="match status" value="1"/>
</dbReference>
<evidence type="ECO:0000256" key="5">
    <source>
        <dbReference type="ARBA" id="ARBA00022989"/>
    </source>
</evidence>
<comment type="caution">
    <text evidence="13">The sequence shown here is derived from an EMBL/GenBank/DDBJ whole genome shotgun (WGS) entry which is preliminary data.</text>
</comment>
<comment type="subcellular location">
    <subcellularLocation>
        <location evidence="1">Cell membrane</location>
        <topology evidence="1">Multi-pass membrane protein</topology>
    </subcellularLocation>
</comment>
<keyword evidence="2" id="KW-1003">Cell membrane</keyword>
<gene>
    <name evidence="13" type="ORF">GCM10010969_32230</name>
</gene>
<organism evidence="13 14">
    <name type="scientific">Saccharibacillus kuerlensis</name>
    <dbReference type="NCBI Taxonomy" id="459527"/>
    <lineage>
        <taxon>Bacteria</taxon>
        <taxon>Bacillati</taxon>
        <taxon>Bacillota</taxon>
        <taxon>Bacilli</taxon>
        <taxon>Bacillales</taxon>
        <taxon>Paenibacillaceae</taxon>
        <taxon>Saccharibacillus</taxon>
    </lineage>
</organism>
<name>A0ABQ2L751_9BACL</name>
<evidence type="ECO:0000256" key="8">
    <source>
        <dbReference type="ARBA" id="ARBA00029447"/>
    </source>
</evidence>
<dbReference type="CDD" id="cd06225">
    <property type="entry name" value="HAMP"/>
    <property type="match status" value="1"/>
</dbReference>
<evidence type="ECO:0000256" key="9">
    <source>
        <dbReference type="PROSITE-ProRule" id="PRU00284"/>
    </source>
</evidence>
<feature type="domain" description="HAMP" evidence="12">
    <location>
        <begin position="294"/>
        <end position="346"/>
    </location>
</feature>
<feature type="transmembrane region" description="Helical" evidence="10">
    <location>
        <begin position="270"/>
        <end position="293"/>
    </location>
</feature>
<dbReference type="EMBL" id="BMLN01000010">
    <property type="protein sequence ID" value="GGO05605.1"/>
    <property type="molecule type" value="Genomic_DNA"/>
</dbReference>
<sequence>MNLSIRSRLFAAFLIILLIPTVSLGVTSYQKSKTEITGQFMKNTRQSVQAVDTQLTNIIQTSLDDLDYLSKTVTGSMVEGETSPELRRILDPVKAVKKEYDHVQFATTDGKLLNSPQQEFAEGFDPRERGWYSAAMAEKGTAFVNSPIVAQDGKVIVVPSKASADGTGVVSVVLSLSNLAGHTNAIKVGETGYMTILDSSGKYLTHPEIAAGSENAEGYVAALGEKPSGEISFASNGENHTAVYTTNELTGWKIVGVINESEIAAANRGILVTTISVIAAAIVLGMLLTWWVVRSINIPLKRLVGATQRIANGELSEEIPVTSKDELGHLAGSVDEMRQNLRHLIEQIGFHAEQVAATSEELSASAEQTKVTSEHISSSIQEIADGSEKQVRSSEAFSRATQEISNGMEEAASSIQFVSELTDATNSKAQEGNAVVIKTVEQMYLIQDSTTGAAEVVNQLGRKTNEIGTIVGLITEIASQTNLLALNAAIEAARAGEHGRGFAIVADEVRKLAEQSGNAAGSITALIGEIQSESEKAVRSMQEGTAVVRTGIDMVSQTGTAFEEILSSIGRVAEEASAVSAIVEQVNISSKNMVDGVSDMAGIAAQSAGSTHGVAASTQQQSASMNEVSYSAEELSRMSQELQEVVARFRV</sequence>